<feature type="transmembrane region" description="Helical" evidence="6">
    <location>
        <begin position="20"/>
        <end position="41"/>
    </location>
</feature>
<gene>
    <name evidence="7" type="ORF">A3J48_02250</name>
</gene>
<keyword evidence="5 6" id="KW-0472">Membrane</keyword>
<name>A0A1F5P8Z9_9BACT</name>
<proteinExistence type="predicted"/>
<dbReference type="InterPro" id="IPR045584">
    <property type="entry name" value="Pilin-like"/>
</dbReference>
<keyword evidence="3 6" id="KW-0812">Transmembrane</keyword>
<evidence type="ECO:0000313" key="7">
    <source>
        <dbReference type="EMBL" id="OGE86140.1"/>
    </source>
</evidence>
<sequence length="185" mass="20426">MFLVNHKTKNKNLAFTLVELLVVIAIIGLLASFTYASVNVARARARDARRHEDIKALQTALQLYYEDNGQYPDSGIPTGILPGWSLSNESTWSTLQTELAPYLAQLPIDPAQPASGSPLDRVHVYSYNSNGPDECDQQQYFIVYILEIPKGPDPGFNRCASPVLRYGGSGLNTIEKTVGNKQINQ</sequence>
<keyword evidence="4 6" id="KW-1133">Transmembrane helix</keyword>
<organism evidence="7 8">
    <name type="scientific">Candidatus Doudnabacteria bacterium RIFCSPHIGHO2_02_FULL_46_11</name>
    <dbReference type="NCBI Taxonomy" id="1817832"/>
    <lineage>
        <taxon>Bacteria</taxon>
        <taxon>Candidatus Doudnaibacteriota</taxon>
    </lineage>
</organism>
<dbReference type="SUPFAM" id="SSF54523">
    <property type="entry name" value="Pili subunits"/>
    <property type="match status" value="1"/>
</dbReference>
<comment type="caution">
    <text evidence="7">The sequence shown here is derived from an EMBL/GenBank/DDBJ whole genome shotgun (WGS) entry which is preliminary data.</text>
</comment>
<dbReference type="GO" id="GO:0016020">
    <property type="term" value="C:membrane"/>
    <property type="evidence" value="ECO:0007669"/>
    <property type="project" value="UniProtKB-SubCell"/>
</dbReference>
<evidence type="ECO:0000256" key="2">
    <source>
        <dbReference type="ARBA" id="ARBA00022481"/>
    </source>
</evidence>
<dbReference type="PANTHER" id="PTHR30093:SF44">
    <property type="entry name" value="TYPE II SECRETION SYSTEM CORE PROTEIN G"/>
    <property type="match status" value="1"/>
</dbReference>
<evidence type="ECO:0000256" key="4">
    <source>
        <dbReference type="ARBA" id="ARBA00022989"/>
    </source>
</evidence>
<evidence type="ECO:0008006" key="9">
    <source>
        <dbReference type="Google" id="ProtNLM"/>
    </source>
</evidence>
<evidence type="ECO:0000256" key="3">
    <source>
        <dbReference type="ARBA" id="ARBA00022692"/>
    </source>
</evidence>
<dbReference type="EMBL" id="MFES01000009">
    <property type="protein sequence ID" value="OGE86140.1"/>
    <property type="molecule type" value="Genomic_DNA"/>
</dbReference>
<evidence type="ECO:0000313" key="8">
    <source>
        <dbReference type="Proteomes" id="UP000176786"/>
    </source>
</evidence>
<dbReference type="Proteomes" id="UP000176786">
    <property type="component" value="Unassembled WGS sequence"/>
</dbReference>
<reference evidence="7 8" key="1">
    <citation type="journal article" date="2016" name="Nat. Commun.">
        <title>Thousands of microbial genomes shed light on interconnected biogeochemical processes in an aquifer system.</title>
        <authorList>
            <person name="Anantharaman K."/>
            <person name="Brown C.T."/>
            <person name="Hug L.A."/>
            <person name="Sharon I."/>
            <person name="Castelle C.J."/>
            <person name="Probst A.J."/>
            <person name="Thomas B.C."/>
            <person name="Singh A."/>
            <person name="Wilkins M.J."/>
            <person name="Karaoz U."/>
            <person name="Brodie E.L."/>
            <person name="Williams K.H."/>
            <person name="Hubbard S.S."/>
            <person name="Banfield J.F."/>
        </authorList>
    </citation>
    <scope>NUCLEOTIDE SEQUENCE [LARGE SCALE GENOMIC DNA]</scope>
</reference>
<evidence type="ECO:0000256" key="6">
    <source>
        <dbReference type="SAM" id="Phobius"/>
    </source>
</evidence>
<dbReference type="PRINTS" id="PR00813">
    <property type="entry name" value="BCTERIALGSPG"/>
</dbReference>
<evidence type="ECO:0000256" key="5">
    <source>
        <dbReference type="ARBA" id="ARBA00023136"/>
    </source>
</evidence>
<dbReference type="GO" id="GO:0015628">
    <property type="term" value="P:protein secretion by the type II secretion system"/>
    <property type="evidence" value="ECO:0007669"/>
    <property type="project" value="InterPro"/>
</dbReference>
<dbReference type="InterPro" id="IPR012902">
    <property type="entry name" value="N_methyl_site"/>
</dbReference>
<keyword evidence="2" id="KW-0488">Methylation</keyword>
<dbReference type="Pfam" id="PF07963">
    <property type="entry name" value="N_methyl"/>
    <property type="match status" value="1"/>
</dbReference>
<dbReference type="PANTHER" id="PTHR30093">
    <property type="entry name" value="GENERAL SECRETION PATHWAY PROTEIN G"/>
    <property type="match status" value="1"/>
</dbReference>
<dbReference type="InterPro" id="IPR000983">
    <property type="entry name" value="Bac_GSPG_pilin"/>
</dbReference>
<dbReference type="GO" id="GO:0015627">
    <property type="term" value="C:type II protein secretion system complex"/>
    <property type="evidence" value="ECO:0007669"/>
    <property type="project" value="InterPro"/>
</dbReference>
<dbReference type="Gene3D" id="3.30.700.10">
    <property type="entry name" value="Glycoprotein, Type 4 Pilin"/>
    <property type="match status" value="1"/>
</dbReference>
<accession>A0A1F5P8Z9</accession>
<dbReference type="NCBIfam" id="TIGR02532">
    <property type="entry name" value="IV_pilin_GFxxxE"/>
    <property type="match status" value="1"/>
</dbReference>
<protein>
    <recommendedName>
        <fullName evidence="9">Type II secretion system protein GspG C-terminal domain-containing protein</fullName>
    </recommendedName>
</protein>
<evidence type="ECO:0000256" key="1">
    <source>
        <dbReference type="ARBA" id="ARBA00004167"/>
    </source>
</evidence>
<dbReference type="AlphaFoldDB" id="A0A1F5P8Z9"/>
<dbReference type="STRING" id="1817832.A3J48_02250"/>
<comment type="subcellular location">
    <subcellularLocation>
        <location evidence="1">Membrane</location>
        <topology evidence="1">Single-pass membrane protein</topology>
    </subcellularLocation>
</comment>